<sequence>MYLNIIILVSAAIVFIIVARKLPTGWLTDGASRFNWKNIFNLFGKIKKYIIFQKEKRLAKKRQVINLSDEKVEEEIDFKQQKKVVDEVLADKEISYEDKMAKADDLLQRGSVILAEELYRELLEINSTDPKLYNRLGIIALENQKFIEAKDFFTQSLNFGQNNSARLYNLALANIGLEDYEKAKEAVSKAIQLEPGSQKYQDLLEELRNKRSI</sequence>
<dbReference type="SUPFAM" id="SSF48452">
    <property type="entry name" value="TPR-like"/>
    <property type="match status" value="1"/>
</dbReference>
<dbReference type="EMBL" id="PFQF01000031">
    <property type="protein sequence ID" value="PJA20288.1"/>
    <property type="molecule type" value="Genomic_DNA"/>
</dbReference>
<name>A0A2M7W3T8_9BACT</name>
<dbReference type="InterPro" id="IPR011990">
    <property type="entry name" value="TPR-like_helical_dom_sf"/>
</dbReference>
<evidence type="ECO:0000256" key="2">
    <source>
        <dbReference type="ARBA" id="ARBA00022803"/>
    </source>
</evidence>
<protein>
    <submittedName>
        <fullName evidence="4">Uncharacterized protein</fullName>
    </submittedName>
</protein>
<keyword evidence="1" id="KW-0677">Repeat</keyword>
<comment type="caution">
    <text evidence="4">The sequence shown here is derived from an EMBL/GenBank/DDBJ whole genome shotgun (WGS) entry which is preliminary data.</text>
</comment>
<dbReference type="InterPro" id="IPR019734">
    <property type="entry name" value="TPR_rpt"/>
</dbReference>
<keyword evidence="2 3" id="KW-0802">TPR repeat</keyword>
<dbReference type="PROSITE" id="PS50005">
    <property type="entry name" value="TPR"/>
    <property type="match status" value="2"/>
</dbReference>
<evidence type="ECO:0000313" key="5">
    <source>
        <dbReference type="Proteomes" id="UP000230137"/>
    </source>
</evidence>
<feature type="repeat" description="TPR" evidence="3">
    <location>
        <begin position="164"/>
        <end position="197"/>
    </location>
</feature>
<dbReference type="AlphaFoldDB" id="A0A2M7W3T8"/>
<evidence type="ECO:0000313" key="4">
    <source>
        <dbReference type="EMBL" id="PJA20288.1"/>
    </source>
</evidence>
<gene>
    <name evidence="4" type="ORF">COX60_02070</name>
</gene>
<dbReference type="Gene3D" id="1.25.40.10">
    <property type="entry name" value="Tetratricopeptide repeat domain"/>
    <property type="match status" value="1"/>
</dbReference>
<proteinExistence type="predicted"/>
<feature type="repeat" description="TPR" evidence="3">
    <location>
        <begin position="130"/>
        <end position="163"/>
    </location>
</feature>
<dbReference type="Proteomes" id="UP000230137">
    <property type="component" value="Unassembled WGS sequence"/>
</dbReference>
<reference evidence="5" key="1">
    <citation type="submission" date="2017-09" db="EMBL/GenBank/DDBJ databases">
        <title>Depth-based differentiation of microbial function through sediment-hosted aquifers and enrichment of novel symbionts in the deep terrestrial subsurface.</title>
        <authorList>
            <person name="Probst A.J."/>
            <person name="Ladd B."/>
            <person name="Jarett J.K."/>
            <person name="Geller-Mcgrath D.E."/>
            <person name="Sieber C.M.K."/>
            <person name="Emerson J.B."/>
            <person name="Anantharaman K."/>
            <person name="Thomas B.C."/>
            <person name="Malmstrom R."/>
            <person name="Stieglmeier M."/>
            <person name="Klingl A."/>
            <person name="Woyke T."/>
            <person name="Ryan C.M."/>
            <person name="Banfield J.F."/>
        </authorList>
    </citation>
    <scope>NUCLEOTIDE SEQUENCE [LARGE SCALE GENOMIC DNA]</scope>
</reference>
<dbReference type="Pfam" id="PF07719">
    <property type="entry name" value="TPR_2"/>
    <property type="match status" value="1"/>
</dbReference>
<evidence type="ECO:0000256" key="1">
    <source>
        <dbReference type="ARBA" id="ARBA00022737"/>
    </source>
</evidence>
<evidence type="ECO:0000256" key="3">
    <source>
        <dbReference type="PROSITE-ProRule" id="PRU00339"/>
    </source>
</evidence>
<dbReference type="InterPro" id="IPR013105">
    <property type="entry name" value="TPR_2"/>
</dbReference>
<organism evidence="4 5">
    <name type="scientific">Candidatus Berkelbacteria bacterium CG_4_10_14_0_2_um_filter_35_9_33_12</name>
    <dbReference type="NCBI Taxonomy" id="1974499"/>
    <lineage>
        <taxon>Bacteria</taxon>
        <taxon>Candidatus Berkelbacteria</taxon>
    </lineage>
</organism>
<dbReference type="SMART" id="SM00028">
    <property type="entry name" value="TPR"/>
    <property type="match status" value="3"/>
</dbReference>
<accession>A0A2M7W3T8</accession>